<reference evidence="1 2" key="1">
    <citation type="submission" date="2024-03" db="EMBL/GenBank/DDBJ databases">
        <authorList>
            <person name="Martinez-Hernandez J."/>
        </authorList>
    </citation>
    <scope>NUCLEOTIDE SEQUENCE [LARGE SCALE GENOMIC DNA]</scope>
</reference>
<dbReference type="PANTHER" id="PTHR37610">
    <property type="entry name" value="CCHC-TYPE DOMAIN-CONTAINING PROTEIN"/>
    <property type="match status" value="1"/>
</dbReference>
<evidence type="ECO:0000313" key="2">
    <source>
        <dbReference type="Proteomes" id="UP001497480"/>
    </source>
</evidence>
<protein>
    <recommendedName>
        <fullName evidence="3">Retrotransposon gag domain-containing protein</fullName>
    </recommendedName>
</protein>
<sequence length="113" mass="13303">MTMALETKNKIEFIDGTLPKPISSDPMYPLWKRCNNLVVAWITQSIEPSLVQSVLWMESAQEIWKDLRERYHQGDMFRISQLIGQLHSIKQGNASIDRFYTQIKGLWQQLDDY</sequence>
<dbReference type="Pfam" id="PF14223">
    <property type="entry name" value="Retrotran_gag_2"/>
    <property type="match status" value="1"/>
</dbReference>
<comment type="caution">
    <text evidence="1">The sequence shown here is derived from an EMBL/GenBank/DDBJ whole genome shotgun (WGS) entry which is preliminary data.</text>
</comment>
<proteinExistence type="predicted"/>
<dbReference type="Proteomes" id="UP001497480">
    <property type="component" value="Unassembled WGS sequence"/>
</dbReference>
<accession>A0AAV1XRX0</accession>
<dbReference type="EMBL" id="CAXHTB010000017">
    <property type="protein sequence ID" value="CAL0323593.1"/>
    <property type="molecule type" value="Genomic_DNA"/>
</dbReference>
<evidence type="ECO:0008006" key="3">
    <source>
        <dbReference type="Google" id="ProtNLM"/>
    </source>
</evidence>
<dbReference type="AlphaFoldDB" id="A0AAV1XRX0"/>
<keyword evidence="2" id="KW-1185">Reference proteome</keyword>
<name>A0AAV1XRX0_LUPLU</name>
<gene>
    <name evidence="1" type="ORF">LLUT_LOCUS24653</name>
</gene>
<evidence type="ECO:0000313" key="1">
    <source>
        <dbReference type="EMBL" id="CAL0323593.1"/>
    </source>
</evidence>
<dbReference type="PANTHER" id="PTHR37610:SF55">
    <property type="entry name" value="RETROTRANSPOSON COPIA-LIKE N-TERMINAL DOMAIN-CONTAINING PROTEIN"/>
    <property type="match status" value="1"/>
</dbReference>
<organism evidence="1 2">
    <name type="scientific">Lupinus luteus</name>
    <name type="common">European yellow lupine</name>
    <dbReference type="NCBI Taxonomy" id="3873"/>
    <lineage>
        <taxon>Eukaryota</taxon>
        <taxon>Viridiplantae</taxon>
        <taxon>Streptophyta</taxon>
        <taxon>Embryophyta</taxon>
        <taxon>Tracheophyta</taxon>
        <taxon>Spermatophyta</taxon>
        <taxon>Magnoliopsida</taxon>
        <taxon>eudicotyledons</taxon>
        <taxon>Gunneridae</taxon>
        <taxon>Pentapetalae</taxon>
        <taxon>rosids</taxon>
        <taxon>fabids</taxon>
        <taxon>Fabales</taxon>
        <taxon>Fabaceae</taxon>
        <taxon>Papilionoideae</taxon>
        <taxon>50 kb inversion clade</taxon>
        <taxon>genistoids sensu lato</taxon>
        <taxon>core genistoids</taxon>
        <taxon>Genisteae</taxon>
        <taxon>Lupinus</taxon>
    </lineage>
</organism>